<dbReference type="Gene3D" id="2.60.120.10">
    <property type="entry name" value="Jelly Rolls"/>
    <property type="match status" value="1"/>
</dbReference>
<dbReference type="InterPro" id="IPR052535">
    <property type="entry name" value="Bacilysin_H2HPP_isomerase"/>
</dbReference>
<dbReference type="InterPro" id="IPR013096">
    <property type="entry name" value="Cupin_2"/>
</dbReference>
<dbReference type="InterPro" id="IPR025499">
    <property type="entry name" value="KdgF"/>
</dbReference>
<protein>
    <recommendedName>
        <fullName evidence="2">Cupin type-2 domain-containing protein</fullName>
    </recommendedName>
</protein>
<evidence type="ECO:0000313" key="4">
    <source>
        <dbReference type="Proteomes" id="UP000273675"/>
    </source>
</evidence>
<dbReference type="SUPFAM" id="SSF51182">
    <property type="entry name" value="RmlC-like cupins"/>
    <property type="match status" value="1"/>
</dbReference>
<dbReference type="Pfam" id="PF07883">
    <property type="entry name" value="Cupin_2"/>
    <property type="match status" value="1"/>
</dbReference>
<dbReference type="AlphaFoldDB" id="A0A495D3R3"/>
<evidence type="ECO:0000313" key="3">
    <source>
        <dbReference type="EMBL" id="RKQ96532.1"/>
    </source>
</evidence>
<feature type="region of interest" description="Disordered" evidence="1">
    <location>
        <begin position="1"/>
        <end position="24"/>
    </location>
</feature>
<proteinExistence type="predicted"/>
<gene>
    <name evidence="3" type="ORF">C7435_1862</name>
</gene>
<dbReference type="EMBL" id="RBIM01000004">
    <property type="protein sequence ID" value="RKQ96532.1"/>
    <property type="molecule type" value="Genomic_DNA"/>
</dbReference>
<evidence type="ECO:0000256" key="1">
    <source>
        <dbReference type="SAM" id="MobiDB-lite"/>
    </source>
</evidence>
<dbReference type="CDD" id="cd02238">
    <property type="entry name" value="cupin_KdgF"/>
    <property type="match status" value="1"/>
</dbReference>
<dbReference type="Proteomes" id="UP000273675">
    <property type="component" value="Unassembled WGS sequence"/>
</dbReference>
<comment type="caution">
    <text evidence="3">The sequence shown here is derived from an EMBL/GenBank/DDBJ whole genome shotgun (WGS) entry which is preliminary data.</text>
</comment>
<dbReference type="OrthoDB" id="9811153at2"/>
<dbReference type="RefSeq" id="WP_083635084.1">
    <property type="nucleotide sequence ID" value="NZ_RBIM01000004.1"/>
</dbReference>
<dbReference type="PIRSF" id="PIRSF029883">
    <property type="entry name" value="KdgF"/>
    <property type="match status" value="1"/>
</dbReference>
<dbReference type="PANTHER" id="PTHR40112:SF1">
    <property type="entry name" value="H2HPP ISOMERASE"/>
    <property type="match status" value="1"/>
</dbReference>
<reference evidence="3 4" key="1">
    <citation type="submission" date="2018-10" db="EMBL/GenBank/DDBJ databases">
        <title>Genomic Encyclopedia of Type Strains, Phase IV (KMG-IV): sequencing the most valuable type-strain genomes for metagenomic binning, comparative biology and taxonomic classification.</title>
        <authorList>
            <person name="Goeker M."/>
        </authorList>
    </citation>
    <scope>NUCLEOTIDE SEQUENCE [LARGE SCALE GENOMIC DNA]</scope>
    <source>
        <strain evidence="3 4">DSM 4734</strain>
    </source>
</reference>
<organism evidence="3 4">
    <name type="scientific">Maricaulis maris</name>
    <dbReference type="NCBI Taxonomy" id="74318"/>
    <lineage>
        <taxon>Bacteria</taxon>
        <taxon>Pseudomonadati</taxon>
        <taxon>Pseudomonadota</taxon>
        <taxon>Alphaproteobacteria</taxon>
        <taxon>Maricaulales</taxon>
        <taxon>Maricaulaceae</taxon>
        <taxon>Maricaulis</taxon>
    </lineage>
</organism>
<sequence>MLSAQAGSVDRTVHDAPPNFVKADPAGAEQVAPGIRRQLLGYGDALMGARVWFSEGAVGEMHAHPHTQMSYVESGTFKVTVGDEEQVLSAGDSFFVPSQSPHGAVCLEAGVLIDVFSPAREDFIPNRGGV</sequence>
<accession>A0A495D3R3</accession>
<dbReference type="InterPro" id="IPR011051">
    <property type="entry name" value="RmlC_Cupin_sf"/>
</dbReference>
<feature type="domain" description="Cupin type-2" evidence="2">
    <location>
        <begin position="54"/>
        <end position="109"/>
    </location>
</feature>
<dbReference type="PANTHER" id="PTHR40112">
    <property type="entry name" value="H2HPP ISOMERASE"/>
    <property type="match status" value="1"/>
</dbReference>
<dbReference type="InterPro" id="IPR014710">
    <property type="entry name" value="RmlC-like_jellyroll"/>
</dbReference>
<evidence type="ECO:0000259" key="2">
    <source>
        <dbReference type="Pfam" id="PF07883"/>
    </source>
</evidence>
<name>A0A495D3R3_9PROT</name>